<evidence type="ECO:0000313" key="1">
    <source>
        <dbReference type="EMBL" id="GCC21200.1"/>
    </source>
</evidence>
<sequence>MRVPAFRPEQIWRSAGGTHRTECYLRISLNVGISKASSDRQGSDQDLSIIGIYWWKDKRLNRGLNPYHHINI</sequence>
<proteinExistence type="predicted"/>
<reference evidence="1 2" key="1">
    <citation type="journal article" date="2018" name="Nat. Ecol. Evol.">
        <title>Shark genomes provide insights into elasmobranch evolution and the origin of vertebrates.</title>
        <authorList>
            <person name="Hara Y"/>
            <person name="Yamaguchi K"/>
            <person name="Onimaru K"/>
            <person name="Kadota M"/>
            <person name="Koyanagi M"/>
            <person name="Keeley SD"/>
            <person name="Tatsumi K"/>
            <person name="Tanaka K"/>
            <person name="Motone F"/>
            <person name="Kageyama Y"/>
            <person name="Nozu R"/>
            <person name="Adachi N"/>
            <person name="Nishimura O"/>
            <person name="Nakagawa R"/>
            <person name="Tanegashima C"/>
            <person name="Kiyatake I"/>
            <person name="Matsumoto R"/>
            <person name="Murakumo K"/>
            <person name="Nishida K"/>
            <person name="Terakita A"/>
            <person name="Kuratani S"/>
            <person name="Sato K"/>
            <person name="Hyodo S Kuraku.S."/>
        </authorList>
    </citation>
    <scope>NUCLEOTIDE SEQUENCE [LARGE SCALE GENOMIC DNA]</scope>
</reference>
<name>A0A401RST3_CHIPU</name>
<gene>
    <name evidence="1" type="ORF">chiPu_0019667</name>
</gene>
<keyword evidence="2" id="KW-1185">Reference proteome</keyword>
<accession>A0A401RST3</accession>
<organism evidence="1 2">
    <name type="scientific">Chiloscyllium punctatum</name>
    <name type="common">Brownbanded bambooshark</name>
    <name type="synonym">Hemiscyllium punctatum</name>
    <dbReference type="NCBI Taxonomy" id="137246"/>
    <lineage>
        <taxon>Eukaryota</taxon>
        <taxon>Metazoa</taxon>
        <taxon>Chordata</taxon>
        <taxon>Craniata</taxon>
        <taxon>Vertebrata</taxon>
        <taxon>Chondrichthyes</taxon>
        <taxon>Elasmobranchii</taxon>
        <taxon>Galeomorphii</taxon>
        <taxon>Galeoidea</taxon>
        <taxon>Orectolobiformes</taxon>
        <taxon>Hemiscylliidae</taxon>
        <taxon>Chiloscyllium</taxon>
    </lineage>
</organism>
<evidence type="ECO:0000313" key="2">
    <source>
        <dbReference type="Proteomes" id="UP000287033"/>
    </source>
</evidence>
<dbReference type="AlphaFoldDB" id="A0A401RST3"/>
<dbReference type="EMBL" id="BEZZ01002106">
    <property type="protein sequence ID" value="GCC21200.1"/>
    <property type="molecule type" value="Genomic_DNA"/>
</dbReference>
<dbReference type="Proteomes" id="UP000287033">
    <property type="component" value="Unassembled WGS sequence"/>
</dbReference>
<protein>
    <submittedName>
        <fullName evidence="1">Uncharacterized protein</fullName>
    </submittedName>
</protein>
<comment type="caution">
    <text evidence="1">The sequence shown here is derived from an EMBL/GenBank/DDBJ whole genome shotgun (WGS) entry which is preliminary data.</text>
</comment>